<reference evidence="1 2" key="1">
    <citation type="submission" date="2023-07" db="EMBL/GenBank/DDBJ databases">
        <title>Sequencing the genomes of 1000 actinobacteria strains.</title>
        <authorList>
            <person name="Klenk H.-P."/>
        </authorList>
    </citation>
    <scope>NUCLEOTIDE SEQUENCE [LARGE SCALE GENOMIC DNA]</scope>
    <source>
        <strain evidence="1 2">DSM 19515</strain>
    </source>
</reference>
<dbReference type="Proteomes" id="UP001230145">
    <property type="component" value="Unassembled WGS sequence"/>
</dbReference>
<keyword evidence="2" id="KW-1185">Reference proteome</keyword>
<name>A0ABT9PIY3_9ACTO</name>
<dbReference type="EMBL" id="JAUSQL010000001">
    <property type="protein sequence ID" value="MDP9832675.1"/>
    <property type="molecule type" value="Genomic_DNA"/>
</dbReference>
<sequence length="49" mass="5213">MAYQDRKAVSASLKTIYTASSEQVAQEALEAFAALDLGQKYPFGGSDLA</sequence>
<evidence type="ECO:0000313" key="2">
    <source>
        <dbReference type="Proteomes" id="UP001230145"/>
    </source>
</evidence>
<protein>
    <submittedName>
        <fullName evidence="1">Transposase-like protein</fullName>
    </submittedName>
</protein>
<accession>A0ABT9PIY3</accession>
<comment type="caution">
    <text evidence="1">The sequence shown here is derived from an EMBL/GenBank/DDBJ whole genome shotgun (WGS) entry which is preliminary data.</text>
</comment>
<gene>
    <name evidence="1" type="ORF">J2S45_001354</name>
</gene>
<proteinExistence type="predicted"/>
<organism evidence="1 2">
    <name type="scientific">Trueperella abortisuis</name>
    <dbReference type="NCBI Taxonomy" id="445930"/>
    <lineage>
        <taxon>Bacteria</taxon>
        <taxon>Bacillati</taxon>
        <taxon>Actinomycetota</taxon>
        <taxon>Actinomycetes</taxon>
        <taxon>Actinomycetales</taxon>
        <taxon>Actinomycetaceae</taxon>
        <taxon>Trueperella</taxon>
    </lineage>
</organism>
<evidence type="ECO:0000313" key="1">
    <source>
        <dbReference type="EMBL" id="MDP9832675.1"/>
    </source>
</evidence>